<evidence type="ECO:0000313" key="3">
    <source>
        <dbReference type="RefSeq" id="XP_018006572.1"/>
    </source>
</evidence>
<evidence type="ECO:0000256" key="1">
    <source>
        <dbReference type="SAM" id="MobiDB-lite"/>
    </source>
</evidence>
<dbReference type="KEGG" id="hazt:108664489"/>
<feature type="region of interest" description="Disordered" evidence="1">
    <location>
        <begin position="344"/>
        <end position="506"/>
    </location>
</feature>
<feature type="compositionally biased region" description="Basic and acidic residues" evidence="1">
    <location>
        <begin position="360"/>
        <end position="369"/>
    </location>
</feature>
<feature type="compositionally biased region" description="Basic residues" evidence="1">
    <location>
        <begin position="484"/>
        <end position="506"/>
    </location>
</feature>
<dbReference type="Proteomes" id="UP000694843">
    <property type="component" value="Unplaced"/>
</dbReference>
<name>A0A8B7MYC6_HYAAZ</name>
<feature type="compositionally biased region" description="Polar residues" evidence="1">
    <location>
        <begin position="453"/>
        <end position="477"/>
    </location>
</feature>
<dbReference type="GeneID" id="108664489"/>
<evidence type="ECO:0000313" key="2">
    <source>
        <dbReference type="Proteomes" id="UP000694843"/>
    </source>
</evidence>
<keyword evidence="2" id="KW-1185">Reference proteome</keyword>
<dbReference type="RefSeq" id="XP_018006572.1">
    <property type="nucleotide sequence ID" value="XM_018151083.2"/>
</dbReference>
<feature type="compositionally biased region" description="Basic and acidic residues" evidence="1">
    <location>
        <begin position="14"/>
        <end position="25"/>
    </location>
</feature>
<feature type="region of interest" description="Disordered" evidence="1">
    <location>
        <begin position="1"/>
        <end position="31"/>
    </location>
</feature>
<organism evidence="2 3">
    <name type="scientific">Hyalella azteca</name>
    <name type="common">Amphipod</name>
    <dbReference type="NCBI Taxonomy" id="294128"/>
    <lineage>
        <taxon>Eukaryota</taxon>
        <taxon>Metazoa</taxon>
        <taxon>Ecdysozoa</taxon>
        <taxon>Arthropoda</taxon>
        <taxon>Crustacea</taxon>
        <taxon>Multicrustacea</taxon>
        <taxon>Malacostraca</taxon>
        <taxon>Eumalacostraca</taxon>
        <taxon>Peracarida</taxon>
        <taxon>Amphipoda</taxon>
        <taxon>Senticaudata</taxon>
        <taxon>Talitrida</taxon>
        <taxon>Talitroidea</taxon>
        <taxon>Hyalellidae</taxon>
        <taxon>Hyalella</taxon>
    </lineage>
</organism>
<dbReference type="OrthoDB" id="63267at2759"/>
<proteinExistence type="predicted"/>
<reference evidence="3" key="1">
    <citation type="submission" date="2025-08" db="UniProtKB">
        <authorList>
            <consortium name="RefSeq"/>
        </authorList>
    </citation>
    <scope>IDENTIFICATION</scope>
    <source>
        <tissue evidence="3">Whole organism</tissue>
    </source>
</reference>
<sequence>MSVPSFSLASESRIGGRDRPFRGDDSFSTTENPDCNGALGGLYGGEGVGAVTSISTSPTKANIAFVHSSASDNNDRFSDNLGNCEYVPGVGTSSGVTVASGGTLYHDANGKVDSCLHMEMSSKSQSGAVRFFPSSFVSTCPFNGSSSTMNSGNYNEGPSINFIPTTNDVIETSRVHHVNYEASVEQIETSFFGHSENKFDKTSFSDIRNLASTSETPGCCENTALEILPLVVESLNRSQLAVPELPPRPDSNCSAMSVSFVFPDPPSASVEDQSSCSRDQKLIDFIEFNNRKLSLSEISKSSVVKKNKPTLAAGVSNADNSIRGKHVYKLVGNSGKLESDVSTLVREKSPHNSEINHSQKRGEDTRSKLDSIFSRFFPKSKNGKKKTQDSRGLPPVSSSPFLPLPTSQHSSLHHPSSPSTSSQSSMCLPLDSNVYNNNNNNNNNEEKNGGASLFSTSKNNICNNSYDGNANKASCPSSRPGPAKLRKPSVARSRYRRRRKNTSSVS</sequence>
<feature type="compositionally biased region" description="Low complexity" evidence="1">
    <location>
        <begin position="393"/>
        <end position="425"/>
    </location>
</feature>
<gene>
    <name evidence="3" type="primary">LOC108664489</name>
</gene>
<feature type="compositionally biased region" description="Polar residues" evidence="1">
    <location>
        <begin position="1"/>
        <end position="10"/>
    </location>
</feature>
<dbReference type="AlphaFoldDB" id="A0A8B7MYC6"/>
<accession>A0A8B7MYC6</accession>
<protein>
    <submittedName>
        <fullName evidence="3">Rho GTPase-activating protein gacF-like</fullName>
    </submittedName>
</protein>